<comment type="caution">
    <text evidence="1">The sequence shown here is derived from an EMBL/GenBank/DDBJ whole genome shotgun (WGS) entry which is preliminary data.</text>
</comment>
<sequence>MNKQVKSTSINSDHFLNDVQAVEWKFLSIDQGFEGFRKEENNQLTIHKRKNLHAWFDKIV</sequence>
<dbReference type="Proteomes" id="UP001179952">
    <property type="component" value="Unassembled WGS sequence"/>
</dbReference>
<organism evidence="1 2">
    <name type="scientific">Acorus gramineus</name>
    <name type="common">Dwarf sweet flag</name>
    <dbReference type="NCBI Taxonomy" id="55184"/>
    <lineage>
        <taxon>Eukaryota</taxon>
        <taxon>Viridiplantae</taxon>
        <taxon>Streptophyta</taxon>
        <taxon>Embryophyta</taxon>
        <taxon>Tracheophyta</taxon>
        <taxon>Spermatophyta</taxon>
        <taxon>Magnoliopsida</taxon>
        <taxon>Liliopsida</taxon>
        <taxon>Acoraceae</taxon>
        <taxon>Acorus</taxon>
    </lineage>
</organism>
<evidence type="ECO:0000313" key="2">
    <source>
        <dbReference type="Proteomes" id="UP001179952"/>
    </source>
</evidence>
<dbReference type="AlphaFoldDB" id="A0AAV9BF74"/>
<gene>
    <name evidence="1" type="ORF">QJS04_geneDACA011802</name>
</gene>
<dbReference type="EMBL" id="JAUJYN010000003">
    <property type="protein sequence ID" value="KAK1275007.1"/>
    <property type="molecule type" value="Genomic_DNA"/>
</dbReference>
<reference evidence="1" key="2">
    <citation type="submission" date="2023-06" db="EMBL/GenBank/DDBJ databases">
        <authorList>
            <person name="Ma L."/>
            <person name="Liu K.-W."/>
            <person name="Li Z."/>
            <person name="Hsiao Y.-Y."/>
            <person name="Qi Y."/>
            <person name="Fu T."/>
            <person name="Tang G."/>
            <person name="Zhang D."/>
            <person name="Sun W.-H."/>
            <person name="Liu D.-K."/>
            <person name="Li Y."/>
            <person name="Chen G.-Z."/>
            <person name="Liu X.-D."/>
            <person name="Liao X.-Y."/>
            <person name="Jiang Y.-T."/>
            <person name="Yu X."/>
            <person name="Hao Y."/>
            <person name="Huang J."/>
            <person name="Zhao X.-W."/>
            <person name="Ke S."/>
            <person name="Chen Y.-Y."/>
            <person name="Wu W.-L."/>
            <person name="Hsu J.-L."/>
            <person name="Lin Y.-F."/>
            <person name="Huang M.-D."/>
            <person name="Li C.-Y."/>
            <person name="Huang L."/>
            <person name="Wang Z.-W."/>
            <person name="Zhao X."/>
            <person name="Zhong W.-Y."/>
            <person name="Peng D.-H."/>
            <person name="Ahmad S."/>
            <person name="Lan S."/>
            <person name="Zhang J.-S."/>
            <person name="Tsai W.-C."/>
            <person name="Van De Peer Y."/>
            <person name="Liu Z.-J."/>
        </authorList>
    </citation>
    <scope>NUCLEOTIDE SEQUENCE</scope>
    <source>
        <strain evidence="1">SCP</strain>
        <tissue evidence="1">Leaves</tissue>
    </source>
</reference>
<accession>A0AAV9BF74</accession>
<proteinExistence type="predicted"/>
<protein>
    <submittedName>
        <fullName evidence="1">Uncharacterized protein</fullName>
    </submittedName>
</protein>
<reference evidence="1" key="1">
    <citation type="journal article" date="2023" name="Nat. Commun.">
        <title>Diploid and tetraploid genomes of Acorus and the evolution of monocots.</title>
        <authorList>
            <person name="Ma L."/>
            <person name="Liu K.W."/>
            <person name="Li Z."/>
            <person name="Hsiao Y.Y."/>
            <person name="Qi Y."/>
            <person name="Fu T."/>
            <person name="Tang G.D."/>
            <person name="Zhang D."/>
            <person name="Sun W.H."/>
            <person name="Liu D.K."/>
            <person name="Li Y."/>
            <person name="Chen G.Z."/>
            <person name="Liu X.D."/>
            <person name="Liao X.Y."/>
            <person name="Jiang Y.T."/>
            <person name="Yu X."/>
            <person name="Hao Y."/>
            <person name="Huang J."/>
            <person name="Zhao X.W."/>
            <person name="Ke S."/>
            <person name="Chen Y.Y."/>
            <person name="Wu W.L."/>
            <person name="Hsu J.L."/>
            <person name="Lin Y.F."/>
            <person name="Huang M.D."/>
            <person name="Li C.Y."/>
            <person name="Huang L."/>
            <person name="Wang Z.W."/>
            <person name="Zhao X."/>
            <person name="Zhong W.Y."/>
            <person name="Peng D.H."/>
            <person name="Ahmad S."/>
            <person name="Lan S."/>
            <person name="Zhang J.S."/>
            <person name="Tsai W.C."/>
            <person name="Van de Peer Y."/>
            <person name="Liu Z.J."/>
        </authorList>
    </citation>
    <scope>NUCLEOTIDE SEQUENCE</scope>
    <source>
        <strain evidence="1">SCP</strain>
    </source>
</reference>
<name>A0AAV9BF74_ACOGR</name>
<keyword evidence="2" id="KW-1185">Reference proteome</keyword>
<evidence type="ECO:0000313" key="1">
    <source>
        <dbReference type="EMBL" id="KAK1275007.1"/>
    </source>
</evidence>